<dbReference type="Proteomes" id="UP000198430">
    <property type="component" value="Unassembled WGS sequence"/>
</dbReference>
<name>A0A1Z5IQC7_9LACO</name>
<feature type="domain" description="N-acetylmuramoyl-L-alanine amidase" evidence="5">
    <location>
        <begin position="5"/>
        <end position="141"/>
    </location>
</feature>
<dbReference type="GO" id="GO:0071555">
    <property type="term" value="P:cell wall organization"/>
    <property type="evidence" value="ECO:0007669"/>
    <property type="project" value="UniProtKB-KW"/>
</dbReference>
<dbReference type="GO" id="GO:0009254">
    <property type="term" value="P:peptidoglycan turnover"/>
    <property type="evidence" value="ECO:0007669"/>
    <property type="project" value="TreeGrafter"/>
</dbReference>
<sequence>MAGNYTVADRPNDVRIRYIIIHATELNYRDTIARFQTPNQVSAHVAIRQRDGHRTAMVAPQNVAWHAGNWDMNCRSLGIEQEAYVEQPASFTQPMLHTLAAQILEWSTQYHIPLDRAHLLGHDNVAAPTQAAEPAMHRDPGWYFDWEALFRQLGVVSKPKLPVNIGHAVEITRPYADLFQRPTFQSGLIGKQSEPLSHRVSYGQAFVCAAKDGDWIAINFSGQLGWLKEDQVTGVQRPSLKVAHQIGLYGSTQPGAPAIDILQPGEQYVISDELAGLQTSDVSGELTVQKTGDLFWQIWYGHRIGYVKKR</sequence>
<evidence type="ECO:0000259" key="5">
    <source>
        <dbReference type="SMART" id="SM00644"/>
    </source>
</evidence>
<dbReference type="InterPro" id="IPR036505">
    <property type="entry name" value="Amidase/PGRP_sf"/>
</dbReference>
<dbReference type="InterPro" id="IPR051206">
    <property type="entry name" value="NAMLAA_amidase_2"/>
</dbReference>
<evidence type="ECO:0000256" key="1">
    <source>
        <dbReference type="ARBA" id="ARBA00001561"/>
    </source>
</evidence>
<protein>
    <recommendedName>
        <fullName evidence="2">N-acetylmuramoyl-L-alanine amidase</fullName>
        <ecNumber evidence="2">3.5.1.28</ecNumber>
    </recommendedName>
</protein>
<dbReference type="Pfam" id="PF01510">
    <property type="entry name" value="Amidase_2"/>
    <property type="match status" value="1"/>
</dbReference>
<accession>A0A1Z5IQC7</accession>
<evidence type="ECO:0000313" key="6">
    <source>
        <dbReference type="EMBL" id="GAX03631.1"/>
    </source>
</evidence>
<reference evidence="6 7" key="1">
    <citation type="submission" date="2015-11" db="EMBL/GenBank/DDBJ databases">
        <title>Draft genome sequences of new species of the genus Lactobacillus isolated from orchardgrass silage.</title>
        <authorList>
            <person name="Tohno M."/>
            <person name="Tanizawa Y."/>
            <person name="Arita M."/>
        </authorList>
    </citation>
    <scope>NUCLEOTIDE SEQUENCE [LARGE SCALE GENOMIC DNA]</scope>
    <source>
        <strain evidence="6 7">IWT140</strain>
    </source>
</reference>
<dbReference type="SUPFAM" id="SSF55846">
    <property type="entry name" value="N-acetylmuramoyl-L-alanine amidase-like"/>
    <property type="match status" value="1"/>
</dbReference>
<dbReference type="PANTHER" id="PTHR30417:SF1">
    <property type="entry name" value="N-ACETYLMURAMOYL-L-ALANINE AMIDASE AMID"/>
    <property type="match status" value="1"/>
</dbReference>
<dbReference type="SMART" id="SM00644">
    <property type="entry name" value="Ami_2"/>
    <property type="match status" value="1"/>
</dbReference>
<dbReference type="EC" id="3.5.1.28" evidence="2"/>
<comment type="caution">
    <text evidence="6">The sequence shown here is derived from an EMBL/GenBank/DDBJ whole genome shotgun (WGS) entry which is preliminary data.</text>
</comment>
<dbReference type="CDD" id="cd06583">
    <property type="entry name" value="PGRP"/>
    <property type="match status" value="1"/>
</dbReference>
<keyword evidence="4" id="KW-0961">Cell wall biogenesis/degradation</keyword>
<evidence type="ECO:0000256" key="3">
    <source>
        <dbReference type="ARBA" id="ARBA00022801"/>
    </source>
</evidence>
<evidence type="ECO:0000313" key="7">
    <source>
        <dbReference type="Proteomes" id="UP000198430"/>
    </source>
</evidence>
<dbReference type="EMBL" id="BCMH01000008">
    <property type="protein sequence ID" value="GAX03631.1"/>
    <property type="molecule type" value="Genomic_DNA"/>
</dbReference>
<dbReference type="PANTHER" id="PTHR30417">
    <property type="entry name" value="N-ACETYLMURAMOYL-L-ALANINE AMIDASE AMID"/>
    <property type="match status" value="1"/>
</dbReference>
<evidence type="ECO:0000256" key="4">
    <source>
        <dbReference type="ARBA" id="ARBA00023316"/>
    </source>
</evidence>
<keyword evidence="7" id="KW-1185">Reference proteome</keyword>
<comment type="catalytic activity">
    <reaction evidence="1">
        <text>Hydrolyzes the link between N-acetylmuramoyl residues and L-amino acid residues in certain cell-wall glycopeptides.</text>
        <dbReference type="EC" id="3.5.1.28"/>
    </reaction>
</comment>
<dbReference type="GO" id="GO:0008745">
    <property type="term" value="F:N-acetylmuramoyl-L-alanine amidase activity"/>
    <property type="evidence" value="ECO:0007669"/>
    <property type="project" value="UniProtKB-EC"/>
</dbReference>
<dbReference type="GO" id="GO:0009253">
    <property type="term" value="P:peptidoglycan catabolic process"/>
    <property type="evidence" value="ECO:0007669"/>
    <property type="project" value="InterPro"/>
</dbReference>
<organism evidence="6 7">
    <name type="scientific">Secundilactobacillus pentosiphilus</name>
    <dbReference type="NCBI Taxonomy" id="1714682"/>
    <lineage>
        <taxon>Bacteria</taxon>
        <taxon>Bacillati</taxon>
        <taxon>Bacillota</taxon>
        <taxon>Bacilli</taxon>
        <taxon>Lactobacillales</taxon>
        <taxon>Lactobacillaceae</taxon>
        <taxon>Secundilactobacillus</taxon>
    </lineage>
</organism>
<evidence type="ECO:0000256" key="2">
    <source>
        <dbReference type="ARBA" id="ARBA00011901"/>
    </source>
</evidence>
<gene>
    <name evidence="6" type="ORF">IWT140_01256</name>
</gene>
<dbReference type="AlphaFoldDB" id="A0A1Z5IQC7"/>
<proteinExistence type="predicted"/>
<dbReference type="Gene3D" id="3.40.80.10">
    <property type="entry name" value="Peptidoglycan recognition protein-like"/>
    <property type="match status" value="1"/>
</dbReference>
<dbReference type="InterPro" id="IPR002502">
    <property type="entry name" value="Amidase_domain"/>
</dbReference>
<keyword evidence="3" id="KW-0378">Hydrolase</keyword>